<proteinExistence type="predicted"/>
<reference evidence="1" key="1">
    <citation type="submission" date="2018-02" db="EMBL/GenBank/DDBJ databases">
        <title>Rhizophora mucronata_Transcriptome.</title>
        <authorList>
            <person name="Meera S.P."/>
            <person name="Sreeshan A."/>
            <person name="Augustine A."/>
        </authorList>
    </citation>
    <scope>NUCLEOTIDE SEQUENCE</scope>
    <source>
        <tissue evidence="1">Leaf</tissue>
    </source>
</reference>
<dbReference type="AlphaFoldDB" id="A0A2P2NQ38"/>
<evidence type="ECO:0000313" key="1">
    <source>
        <dbReference type="EMBL" id="MBX44618.1"/>
    </source>
</evidence>
<name>A0A2P2NQ38_RHIMU</name>
<sequence>MLIIAQECHCSSVQPNSNSIEENELNKGRRDNVKHMDTFFSPRAQAFALDSSQLLLHEKILVNLDRSLLKRYDPAIL</sequence>
<dbReference type="EMBL" id="GGEC01064134">
    <property type="protein sequence ID" value="MBX44618.1"/>
    <property type="molecule type" value="Transcribed_RNA"/>
</dbReference>
<organism evidence="1">
    <name type="scientific">Rhizophora mucronata</name>
    <name type="common">Asiatic mangrove</name>
    <dbReference type="NCBI Taxonomy" id="61149"/>
    <lineage>
        <taxon>Eukaryota</taxon>
        <taxon>Viridiplantae</taxon>
        <taxon>Streptophyta</taxon>
        <taxon>Embryophyta</taxon>
        <taxon>Tracheophyta</taxon>
        <taxon>Spermatophyta</taxon>
        <taxon>Magnoliopsida</taxon>
        <taxon>eudicotyledons</taxon>
        <taxon>Gunneridae</taxon>
        <taxon>Pentapetalae</taxon>
        <taxon>rosids</taxon>
        <taxon>fabids</taxon>
        <taxon>Malpighiales</taxon>
        <taxon>Rhizophoraceae</taxon>
        <taxon>Rhizophora</taxon>
    </lineage>
</organism>
<protein>
    <submittedName>
        <fullName evidence="1">Uncharacterized protein</fullName>
    </submittedName>
</protein>
<accession>A0A2P2NQ38</accession>